<sequence length="546" mass="61046">MSRSFQSSFDHSRPSRNRTLFDGLTFYVQQILVNKAYRPFELDALREIKESIKHSILEHGGRLSNSPADPHVSHIILLSTRSWPKDYVLNLQRSNSTTYEPAWLDRNGWATYNLVANFGGIINASGEEVWSRHKVVLGKEWIMDCVARNRVLEERSNWGGWRIRGRYTDDSSSTIRPPDFSPAWFSRLDRRSYNPAPDTEGPATTWAERFPSGCEDGSLYRYLPIVTETSNSVASVKDQVPANGSSTRRTLPSTSTVHTSSNSVTDTLNTTVQEPPVRSSTNDRLISPPYSSEGNIIPHPAQQDDEPSSFSVGSCQLSLSDKESRARSPLFTPAPSPDETSNIGVEVSGNDSDLDCLNSDDEAEGHDESAMESDRDADTLDGPSSTVVLTPKRKEHTLDLSLNLGYHQSPVQDHLPPTPVSASPFSARPSITHHAFPFPQRSVSQPTASIIQEYRRVQRENLSPITKKRSTSMPDKSTKRMKPNQSQAFGIIARQFVAHPEAPQSLLWAELETKYDGRKASGWASLFQRHRTSIEKIQLDIIRNIS</sequence>
<dbReference type="Proteomes" id="UP001329825">
    <property type="component" value="Chromosome 10"/>
</dbReference>
<evidence type="ECO:0000313" key="4">
    <source>
        <dbReference type="Proteomes" id="UP001329825"/>
    </source>
</evidence>
<dbReference type="EMBL" id="CP141890">
    <property type="protein sequence ID" value="WRT69939.1"/>
    <property type="molecule type" value="Genomic_DNA"/>
</dbReference>
<dbReference type="PROSITE" id="PS50172">
    <property type="entry name" value="BRCT"/>
    <property type="match status" value="1"/>
</dbReference>
<name>A0ABZ1D7B8_9TREE</name>
<dbReference type="InterPro" id="IPR001357">
    <property type="entry name" value="BRCT_dom"/>
</dbReference>
<dbReference type="GeneID" id="87959060"/>
<evidence type="ECO:0000313" key="3">
    <source>
        <dbReference type="EMBL" id="WRT69939.1"/>
    </source>
</evidence>
<protein>
    <recommendedName>
        <fullName evidence="2">BRCT domain-containing protein</fullName>
    </recommendedName>
</protein>
<accession>A0ABZ1D7B8</accession>
<feature type="compositionally biased region" description="Polar residues" evidence="1">
    <location>
        <begin position="308"/>
        <end position="319"/>
    </location>
</feature>
<feature type="compositionally biased region" description="Low complexity" evidence="1">
    <location>
        <begin position="245"/>
        <end position="267"/>
    </location>
</feature>
<dbReference type="RefSeq" id="XP_062794678.1">
    <property type="nucleotide sequence ID" value="XM_062938627.1"/>
</dbReference>
<feature type="compositionally biased region" description="Basic and acidic residues" evidence="1">
    <location>
        <begin position="366"/>
        <end position="378"/>
    </location>
</feature>
<feature type="compositionally biased region" description="Polar residues" evidence="1">
    <location>
        <begin position="268"/>
        <end position="294"/>
    </location>
</feature>
<organism evidence="3 4">
    <name type="scientific">Kwoniella shivajii</name>
    <dbReference type="NCBI Taxonomy" id="564305"/>
    <lineage>
        <taxon>Eukaryota</taxon>
        <taxon>Fungi</taxon>
        <taxon>Dikarya</taxon>
        <taxon>Basidiomycota</taxon>
        <taxon>Agaricomycotina</taxon>
        <taxon>Tremellomycetes</taxon>
        <taxon>Tremellales</taxon>
        <taxon>Cryptococcaceae</taxon>
        <taxon>Kwoniella</taxon>
    </lineage>
</organism>
<keyword evidence="4" id="KW-1185">Reference proteome</keyword>
<dbReference type="InterPro" id="IPR036420">
    <property type="entry name" value="BRCT_dom_sf"/>
</dbReference>
<feature type="compositionally biased region" description="Acidic residues" evidence="1">
    <location>
        <begin position="352"/>
        <end position="365"/>
    </location>
</feature>
<feature type="region of interest" description="Disordered" evidence="1">
    <location>
        <begin position="237"/>
        <end position="387"/>
    </location>
</feature>
<dbReference type="Gene3D" id="3.40.50.10190">
    <property type="entry name" value="BRCT domain"/>
    <property type="match status" value="1"/>
</dbReference>
<proteinExistence type="predicted"/>
<evidence type="ECO:0000256" key="1">
    <source>
        <dbReference type="SAM" id="MobiDB-lite"/>
    </source>
</evidence>
<reference evidence="3 4" key="1">
    <citation type="submission" date="2024-01" db="EMBL/GenBank/DDBJ databases">
        <title>Comparative genomics of Cryptococcus and Kwoniella reveals pathogenesis evolution and contrasting modes of karyotype evolution via chromosome fusion or intercentromeric recombination.</title>
        <authorList>
            <person name="Coelho M.A."/>
            <person name="David-Palma M."/>
            <person name="Shea T."/>
            <person name="Bowers K."/>
            <person name="McGinley-Smith S."/>
            <person name="Mohammad A.W."/>
            <person name="Gnirke A."/>
            <person name="Yurkov A.M."/>
            <person name="Nowrousian M."/>
            <person name="Sun S."/>
            <person name="Cuomo C.A."/>
            <person name="Heitman J."/>
        </authorList>
    </citation>
    <scope>NUCLEOTIDE SEQUENCE [LARGE SCALE GENOMIC DNA]</scope>
    <source>
        <strain evidence="3">CBS 11374</strain>
    </source>
</reference>
<dbReference type="SUPFAM" id="SSF52113">
    <property type="entry name" value="BRCT domain"/>
    <property type="match status" value="1"/>
</dbReference>
<feature type="domain" description="BRCT" evidence="2">
    <location>
        <begin position="16"/>
        <end position="155"/>
    </location>
</feature>
<gene>
    <name evidence="3" type="ORF">IL334_006930</name>
</gene>
<evidence type="ECO:0000259" key="2">
    <source>
        <dbReference type="PROSITE" id="PS50172"/>
    </source>
</evidence>